<sequence>MSAEFNEEQKKAITHKDGPAMVLAGPGSGKTLVITYRVKWLIEQAGIHPSNILVITFTRAAAREMEQRFKKLMESEQTPVMFGTFHSVFFMILRYAYRYTGRNIVREEERRNYVKEMIDEKELEIEDEAEFLTGILNEISYVKGEMMDLSLYHSSNCADDLFQEIYNGYEQRLRSRQMLDFDDMLVFCYELLRERPDILKMWQERFRYILVDEFQDINRIQYEIVKMLAGERENLFIVGDDDQSIYRFRGAKPEIMLGFQKDYPAAKQMILRINYRCSQEIVDGARRLISHNTKRFDKDLTAARGSRTPIVYRQFDTVSAECGDIVNGIRFYLKKEIPPEEIAVIFRTNTQPRLLAGRLMEYNIPFQMRDILPNIFEHWIAKNIVTYLKLAMGARDRSLFLQIMNRPKRYISRKMLPDPEVDLKALKQQTFGKRWLYEKIDKLEMDLYLLKKMEPYAAVQYIRNSVGYEEYLAEYASFRRMNPDDLTEILDQIQESAKEYHTVEEWFAYIEEYGEELKKQKEAGRRMDNKGVTLTTMHSAKGLEYEVVFVMDMNEGITPHKKAVKDADLEEERRLMYVALTRAKTYLFLYSVKEMYQKEAKPSRYIAEIRYSTESFRAGQRIKHKKYGTGTVVQIDGDKITLRFDKNPRTKIFSLRFLTEQGMIATIS</sequence>
<dbReference type="PROSITE" id="PS51217">
    <property type="entry name" value="UVRD_HELICASE_CTER"/>
    <property type="match status" value="1"/>
</dbReference>
<dbReference type="PANTHER" id="PTHR11070:SF2">
    <property type="entry name" value="ATP-DEPENDENT DNA HELICASE SRS2"/>
    <property type="match status" value="1"/>
</dbReference>
<dbReference type="InterPro" id="IPR014016">
    <property type="entry name" value="UvrD-like_ATP-bd"/>
</dbReference>
<comment type="catalytic activity">
    <reaction evidence="8">
        <text>Couples ATP hydrolysis with the unwinding of duplex DNA by translocating in the 3'-5' direction.</text>
        <dbReference type="EC" id="5.6.2.4"/>
    </reaction>
</comment>
<evidence type="ECO:0000256" key="9">
    <source>
        <dbReference type="ARBA" id="ARBA00034808"/>
    </source>
</evidence>
<keyword evidence="7" id="KW-0413">Isomerase</keyword>
<dbReference type="Proteomes" id="UP000824049">
    <property type="component" value="Unassembled WGS sequence"/>
</dbReference>
<organism evidence="14 15">
    <name type="scientific">Candidatus Anaerobutyricum stercoris</name>
    <dbReference type="NCBI Taxonomy" id="2838457"/>
    <lineage>
        <taxon>Bacteria</taxon>
        <taxon>Bacillati</taxon>
        <taxon>Bacillota</taxon>
        <taxon>Clostridia</taxon>
        <taxon>Lachnospirales</taxon>
        <taxon>Lachnospiraceae</taxon>
        <taxon>Anaerobutyricum</taxon>
    </lineage>
</organism>
<dbReference type="Gene3D" id="1.10.486.10">
    <property type="entry name" value="PCRA, domain 4"/>
    <property type="match status" value="1"/>
</dbReference>
<comment type="similarity">
    <text evidence="1">Belongs to the helicase family. UvrD subfamily.</text>
</comment>
<evidence type="ECO:0000256" key="6">
    <source>
        <dbReference type="ARBA" id="ARBA00023125"/>
    </source>
</evidence>
<dbReference type="EC" id="5.6.2.4" evidence="9"/>
<dbReference type="InterPro" id="IPR000212">
    <property type="entry name" value="DNA_helicase_UvrD/REP"/>
</dbReference>
<dbReference type="AlphaFoldDB" id="A0A9D2EJU8"/>
<keyword evidence="6" id="KW-0238">DNA-binding</keyword>
<evidence type="ECO:0000256" key="11">
    <source>
        <dbReference type="PROSITE-ProRule" id="PRU00560"/>
    </source>
</evidence>
<accession>A0A9D2EJU8</accession>
<dbReference type="CDD" id="cd17932">
    <property type="entry name" value="DEXQc_UvrD"/>
    <property type="match status" value="1"/>
</dbReference>
<dbReference type="GO" id="GO:0005829">
    <property type="term" value="C:cytosol"/>
    <property type="evidence" value="ECO:0007669"/>
    <property type="project" value="TreeGrafter"/>
</dbReference>
<evidence type="ECO:0000256" key="4">
    <source>
        <dbReference type="ARBA" id="ARBA00022806"/>
    </source>
</evidence>
<dbReference type="PROSITE" id="PS51198">
    <property type="entry name" value="UVRD_HELICASE_ATP_BIND"/>
    <property type="match status" value="1"/>
</dbReference>
<evidence type="ECO:0000256" key="3">
    <source>
        <dbReference type="ARBA" id="ARBA00022801"/>
    </source>
</evidence>
<evidence type="ECO:0000256" key="5">
    <source>
        <dbReference type="ARBA" id="ARBA00022840"/>
    </source>
</evidence>
<proteinExistence type="inferred from homology"/>
<dbReference type="GO" id="GO:0016787">
    <property type="term" value="F:hydrolase activity"/>
    <property type="evidence" value="ECO:0007669"/>
    <property type="project" value="UniProtKB-UniRule"/>
</dbReference>
<comment type="caution">
    <text evidence="14">The sequence shown here is derived from an EMBL/GenBank/DDBJ whole genome shotgun (WGS) entry which is preliminary data.</text>
</comment>
<dbReference type="Gene3D" id="3.40.50.300">
    <property type="entry name" value="P-loop containing nucleotide triphosphate hydrolases"/>
    <property type="match status" value="2"/>
</dbReference>
<evidence type="ECO:0000256" key="1">
    <source>
        <dbReference type="ARBA" id="ARBA00009922"/>
    </source>
</evidence>
<dbReference type="GO" id="GO:0033202">
    <property type="term" value="C:DNA helicase complex"/>
    <property type="evidence" value="ECO:0007669"/>
    <property type="project" value="TreeGrafter"/>
</dbReference>
<dbReference type="Gene3D" id="1.10.10.160">
    <property type="match status" value="1"/>
</dbReference>
<dbReference type="InterPro" id="IPR014017">
    <property type="entry name" value="DNA_helicase_UvrD-like_C"/>
</dbReference>
<feature type="binding site" evidence="11">
    <location>
        <begin position="24"/>
        <end position="31"/>
    </location>
    <ligand>
        <name>ATP</name>
        <dbReference type="ChEBI" id="CHEBI:30616"/>
    </ligand>
</feature>
<dbReference type="GO" id="GO:0043138">
    <property type="term" value="F:3'-5' DNA helicase activity"/>
    <property type="evidence" value="ECO:0007669"/>
    <property type="project" value="UniProtKB-EC"/>
</dbReference>
<keyword evidence="3 11" id="KW-0378">Hydrolase</keyword>
<evidence type="ECO:0000313" key="15">
    <source>
        <dbReference type="Proteomes" id="UP000824049"/>
    </source>
</evidence>
<evidence type="ECO:0000256" key="7">
    <source>
        <dbReference type="ARBA" id="ARBA00023235"/>
    </source>
</evidence>
<name>A0A9D2EJU8_9FIRM</name>
<dbReference type="Pfam" id="PF13361">
    <property type="entry name" value="UvrD_C"/>
    <property type="match status" value="1"/>
</dbReference>
<comment type="catalytic activity">
    <reaction evidence="10">
        <text>ATP + H2O = ADP + phosphate + H(+)</text>
        <dbReference type="Rhea" id="RHEA:13065"/>
        <dbReference type="ChEBI" id="CHEBI:15377"/>
        <dbReference type="ChEBI" id="CHEBI:15378"/>
        <dbReference type="ChEBI" id="CHEBI:30616"/>
        <dbReference type="ChEBI" id="CHEBI:43474"/>
        <dbReference type="ChEBI" id="CHEBI:456216"/>
        <dbReference type="EC" id="5.6.2.4"/>
    </reaction>
</comment>
<reference evidence="14" key="1">
    <citation type="journal article" date="2021" name="PeerJ">
        <title>Extensive microbial diversity within the chicken gut microbiome revealed by metagenomics and culture.</title>
        <authorList>
            <person name="Gilroy R."/>
            <person name="Ravi A."/>
            <person name="Getino M."/>
            <person name="Pursley I."/>
            <person name="Horton D.L."/>
            <person name="Alikhan N.F."/>
            <person name="Baker D."/>
            <person name="Gharbi K."/>
            <person name="Hall N."/>
            <person name="Watson M."/>
            <person name="Adriaenssens E.M."/>
            <person name="Foster-Nyarko E."/>
            <person name="Jarju S."/>
            <person name="Secka A."/>
            <person name="Antonio M."/>
            <person name="Oren A."/>
            <person name="Chaudhuri R.R."/>
            <person name="La Ragione R."/>
            <person name="Hildebrand F."/>
            <person name="Pallen M.J."/>
        </authorList>
    </citation>
    <scope>NUCLEOTIDE SEQUENCE</scope>
    <source>
        <strain evidence="14">CHK179-28034</strain>
    </source>
</reference>
<dbReference type="PANTHER" id="PTHR11070">
    <property type="entry name" value="UVRD / RECB / PCRA DNA HELICASE FAMILY MEMBER"/>
    <property type="match status" value="1"/>
</dbReference>
<gene>
    <name evidence="14" type="ORF">H9968_00805</name>
</gene>
<dbReference type="CDD" id="cd18807">
    <property type="entry name" value="SF1_C_UvrD"/>
    <property type="match status" value="1"/>
</dbReference>
<dbReference type="SUPFAM" id="SSF52540">
    <property type="entry name" value="P-loop containing nucleoside triphosphate hydrolases"/>
    <property type="match status" value="1"/>
</dbReference>
<dbReference type="EMBL" id="DXBR01000009">
    <property type="protein sequence ID" value="HIZ38456.1"/>
    <property type="molecule type" value="Genomic_DNA"/>
</dbReference>
<keyword evidence="4 11" id="KW-0347">Helicase</keyword>
<feature type="domain" description="UvrD-like helicase C-terminal" evidence="13">
    <location>
        <begin position="279"/>
        <end position="542"/>
    </location>
</feature>
<evidence type="ECO:0000259" key="12">
    <source>
        <dbReference type="PROSITE" id="PS51198"/>
    </source>
</evidence>
<dbReference type="GO" id="GO:0005524">
    <property type="term" value="F:ATP binding"/>
    <property type="evidence" value="ECO:0007669"/>
    <property type="project" value="UniProtKB-UniRule"/>
</dbReference>
<dbReference type="InterPro" id="IPR013986">
    <property type="entry name" value="DExx_box_DNA_helicase_dom_sf"/>
</dbReference>
<keyword evidence="5 11" id="KW-0067">ATP-binding</keyword>
<evidence type="ECO:0000256" key="2">
    <source>
        <dbReference type="ARBA" id="ARBA00022741"/>
    </source>
</evidence>
<evidence type="ECO:0000259" key="13">
    <source>
        <dbReference type="PROSITE" id="PS51217"/>
    </source>
</evidence>
<reference evidence="14" key="2">
    <citation type="submission" date="2021-04" db="EMBL/GenBank/DDBJ databases">
        <authorList>
            <person name="Gilroy R."/>
        </authorList>
    </citation>
    <scope>NUCLEOTIDE SEQUENCE</scope>
    <source>
        <strain evidence="14">CHK179-28034</strain>
    </source>
</reference>
<dbReference type="GO" id="GO:0000725">
    <property type="term" value="P:recombinational repair"/>
    <property type="evidence" value="ECO:0007669"/>
    <property type="project" value="TreeGrafter"/>
</dbReference>
<dbReference type="Pfam" id="PF00580">
    <property type="entry name" value="UvrD-helicase"/>
    <property type="match status" value="1"/>
</dbReference>
<dbReference type="InterPro" id="IPR027417">
    <property type="entry name" value="P-loop_NTPase"/>
</dbReference>
<keyword evidence="2 11" id="KW-0547">Nucleotide-binding</keyword>
<evidence type="ECO:0000313" key="14">
    <source>
        <dbReference type="EMBL" id="HIZ38456.1"/>
    </source>
</evidence>
<feature type="domain" description="UvrD-like helicase ATP-binding" evidence="12">
    <location>
        <begin position="3"/>
        <end position="278"/>
    </location>
</feature>
<dbReference type="GO" id="GO:0003677">
    <property type="term" value="F:DNA binding"/>
    <property type="evidence" value="ECO:0007669"/>
    <property type="project" value="UniProtKB-KW"/>
</dbReference>
<evidence type="ECO:0000256" key="10">
    <source>
        <dbReference type="ARBA" id="ARBA00048988"/>
    </source>
</evidence>
<evidence type="ECO:0000256" key="8">
    <source>
        <dbReference type="ARBA" id="ARBA00034617"/>
    </source>
</evidence>
<protein>
    <recommendedName>
        <fullName evidence="9">DNA 3'-5' helicase</fullName>
        <ecNumber evidence="9">5.6.2.4</ecNumber>
    </recommendedName>
</protein>